<proteinExistence type="inferred from homology"/>
<dbReference type="Proteomes" id="UP000184512">
    <property type="component" value="Unassembled WGS sequence"/>
</dbReference>
<dbReference type="STRING" id="1123357.SAMN02745244_00997"/>
<feature type="binding site" evidence="6">
    <location>
        <position position="182"/>
    </location>
    <ligand>
        <name>Mg(2+)</name>
        <dbReference type="ChEBI" id="CHEBI:18420"/>
        <label>1</label>
    </ligand>
</feature>
<dbReference type="InterPro" id="IPR004808">
    <property type="entry name" value="AP_endonuc_1"/>
</dbReference>
<sequence>MRRIGTHNVNGIRAALRRGFRPFWDSAEADVIALQEVRCRVADLPLDAFDGYHVTLDTGQLAGRNGVAILTRTPPTRIRSLTTTVTSIAQGDEPRSIDSERVVGRDLAAFADEGRYLEVDLADAPVRVASLYLPKGAAWPHELGTEEKYRRKMRFMRGLARTLVASRRDAAADGRELLVMGDFNIAHTRQDLRNWRSNQKSEGFLPEEREWFGSVTGPRTMVDVVRSLNPDADGPYSWWSWRGQAFTNDAGWRIDYHLATPRLAKAATSAFVGRESTYDERISDHSPVVVDYDTSTLAA</sequence>
<evidence type="ECO:0000256" key="1">
    <source>
        <dbReference type="ARBA" id="ARBA00007092"/>
    </source>
</evidence>
<evidence type="ECO:0000256" key="7">
    <source>
        <dbReference type="PIRSR" id="PIRSR604808-3"/>
    </source>
</evidence>
<gene>
    <name evidence="9" type="ORF">SAMN02745244_00997</name>
</gene>
<dbReference type="AlphaFoldDB" id="A0A1M6DT44"/>
<comment type="cofactor">
    <cofactor evidence="6">
        <name>Mg(2+)</name>
        <dbReference type="ChEBI" id="CHEBI:18420"/>
    </cofactor>
    <cofactor evidence="6">
        <name>Mn(2+)</name>
        <dbReference type="ChEBI" id="CHEBI:29035"/>
    </cofactor>
    <text evidence="6">Probably binds two magnesium or manganese ions per subunit.</text>
</comment>
<dbReference type="InterPro" id="IPR037493">
    <property type="entry name" value="ExoIII-like"/>
</dbReference>
<evidence type="ECO:0000313" key="10">
    <source>
        <dbReference type="Proteomes" id="UP000184512"/>
    </source>
</evidence>
<evidence type="ECO:0000256" key="5">
    <source>
        <dbReference type="PIRSR" id="PIRSR604808-1"/>
    </source>
</evidence>
<dbReference type="RefSeq" id="WP_073186441.1">
    <property type="nucleotide sequence ID" value="NZ_FQZG01000014.1"/>
</dbReference>
<feature type="binding site" evidence="6">
    <location>
        <position position="284"/>
    </location>
    <ligand>
        <name>Mg(2+)</name>
        <dbReference type="ChEBI" id="CHEBI:18420"/>
        <label>1</label>
    </ligand>
</feature>
<feature type="site" description="Transition state stabilizer" evidence="7">
    <location>
        <position position="184"/>
    </location>
</feature>
<dbReference type="Pfam" id="PF03372">
    <property type="entry name" value="Exo_endo_phos"/>
    <property type="match status" value="1"/>
</dbReference>
<feature type="active site" evidence="5">
    <location>
        <position position="132"/>
    </location>
</feature>
<dbReference type="GO" id="GO:0046872">
    <property type="term" value="F:metal ion binding"/>
    <property type="evidence" value="ECO:0007669"/>
    <property type="project" value="UniProtKB-KW"/>
</dbReference>
<evidence type="ECO:0000313" key="9">
    <source>
        <dbReference type="EMBL" id="SHI76309.1"/>
    </source>
</evidence>
<evidence type="ECO:0000256" key="3">
    <source>
        <dbReference type="ARBA" id="ARBA00022801"/>
    </source>
</evidence>
<name>A0A1M6DT44_9ACTN</name>
<protein>
    <submittedName>
        <fullName evidence="9">Exodeoxyribonuclease-3</fullName>
    </submittedName>
</protein>
<accession>A0A1M6DT44</accession>
<organism evidence="9 10">
    <name type="scientific">Tessaracoccus bendigoensis DSM 12906</name>
    <dbReference type="NCBI Taxonomy" id="1123357"/>
    <lineage>
        <taxon>Bacteria</taxon>
        <taxon>Bacillati</taxon>
        <taxon>Actinomycetota</taxon>
        <taxon>Actinomycetes</taxon>
        <taxon>Propionibacteriales</taxon>
        <taxon>Propionibacteriaceae</taxon>
        <taxon>Tessaracoccus</taxon>
    </lineage>
</organism>
<keyword evidence="6" id="KW-0464">Manganese</keyword>
<dbReference type="PROSITE" id="PS51435">
    <property type="entry name" value="AP_NUCLEASE_F1_4"/>
    <property type="match status" value="1"/>
</dbReference>
<keyword evidence="4 6" id="KW-0460">Magnesium</keyword>
<evidence type="ECO:0000259" key="8">
    <source>
        <dbReference type="Pfam" id="PF03372"/>
    </source>
</evidence>
<feature type="binding site" evidence="6">
    <location>
        <position position="36"/>
    </location>
    <ligand>
        <name>Mg(2+)</name>
        <dbReference type="ChEBI" id="CHEBI:18420"/>
        <label>1</label>
    </ligand>
</feature>
<keyword evidence="2 6" id="KW-0479">Metal-binding</keyword>
<keyword evidence="3" id="KW-0378">Hydrolase</keyword>
<evidence type="ECO:0000256" key="2">
    <source>
        <dbReference type="ARBA" id="ARBA00022723"/>
    </source>
</evidence>
<feature type="binding site" evidence="6">
    <location>
        <position position="8"/>
    </location>
    <ligand>
        <name>Mg(2+)</name>
        <dbReference type="ChEBI" id="CHEBI:18420"/>
        <label>1</label>
    </ligand>
</feature>
<feature type="binding site" evidence="6">
    <location>
        <position position="184"/>
    </location>
    <ligand>
        <name>Mg(2+)</name>
        <dbReference type="ChEBI" id="CHEBI:18420"/>
        <label>1</label>
    </ligand>
</feature>
<dbReference type="Gene3D" id="3.60.10.10">
    <property type="entry name" value="Endonuclease/exonuclease/phosphatase"/>
    <property type="match status" value="1"/>
</dbReference>
<dbReference type="OrthoDB" id="9803914at2"/>
<feature type="binding site" evidence="6">
    <location>
        <position position="285"/>
    </location>
    <ligand>
        <name>Mg(2+)</name>
        <dbReference type="ChEBI" id="CHEBI:18420"/>
        <label>1</label>
    </ligand>
</feature>
<dbReference type="PANTHER" id="PTHR43250:SF2">
    <property type="entry name" value="EXODEOXYRIBONUCLEASE III"/>
    <property type="match status" value="1"/>
</dbReference>
<feature type="active site" description="Proton donor/acceptor" evidence="5">
    <location>
        <position position="182"/>
    </location>
</feature>
<dbReference type="EMBL" id="FQZG01000014">
    <property type="protein sequence ID" value="SHI76309.1"/>
    <property type="molecule type" value="Genomic_DNA"/>
</dbReference>
<feature type="active site" description="Proton acceptor" evidence="5">
    <location>
        <position position="285"/>
    </location>
</feature>
<evidence type="ECO:0000256" key="4">
    <source>
        <dbReference type="ARBA" id="ARBA00022842"/>
    </source>
</evidence>
<evidence type="ECO:0000256" key="6">
    <source>
        <dbReference type="PIRSR" id="PIRSR604808-2"/>
    </source>
</evidence>
<dbReference type="InterPro" id="IPR005135">
    <property type="entry name" value="Endo/exonuclease/phosphatase"/>
</dbReference>
<dbReference type="GO" id="GO:0008311">
    <property type="term" value="F:double-stranded DNA 3'-5' DNA exonuclease activity"/>
    <property type="evidence" value="ECO:0007669"/>
    <property type="project" value="InterPro"/>
</dbReference>
<feature type="site" description="Important for catalytic activity" evidence="7">
    <location>
        <position position="255"/>
    </location>
</feature>
<dbReference type="InterPro" id="IPR036691">
    <property type="entry name" value="Endo/exonu/phosph_ase_sf"/>
</dbReference>
<dbReference type="PANTHER" id="PTHR43250">
    <property type="entry name" value="EXODEOXYRIBONUCLEASE III"/>
    <property type="match status" value="1"/>
</dbReference>
<dbReference type="NCBIfam" id="TIGR00633">
    <property type="entry name" value="xth"/>
    <property type="match status" value="1"/>
</dbReference>
<dbReference type="SUPFAM" id="SSF56219">
    <property type="entry name" value="DNase I-like"/>
    <property type="match status" value="1"/>
</dbReference>
<comment type="similarity">
    <text evidence="1">Belongs to the DNA repair enzymes AP/ExoA family.</text>
</comment>
<feature type="site" description="Interaction with DNA substrate" evidence="7">
    <location>
        <position position="285"/>
    </location>
</feature>
<reference evidence="10" key="1">
    <citation type="submission" date="2016-11" db="EMBL/GenBank/DDBJ databases">
        <authorList>
            <person name="Varghese N."/>
            <person name="Submissions S."/>
        </authorList>
    </citation>
    <scope>NUCLEOTIDE SEQUENCE [LARGE SCALE GENOMIC DNA]</scope>
    <source>
        <strain evidence="10">DSM 12906</strain>
    </source>
</reference>
<feature type="domain" description="Endonuclease/exonuclease/phosphatase" evidence="8">
    <location>
        <begin position="5"/>
        <end position="285"/>
    </location>
</feature>
<dbReference type="GO" id="GO:0006281">
    <property type="term" value="P:DNA repair"/>
    <property type="evidence" value="ECO:0007669"/>
    <property type="project" value="InterPro"/>
</dbReference>
<keyword evidence="10" id="KW-1185">Reference proteome</keyword>